<dbReference type="RefSeq" id="WP_033090764.1">
    <property type="nucleotide sequence ID" value="NZ_AP017900.1"/>
</dbReference>
<dbReference type="EMBL" id="CP017839">
    <property type="protein sequence ID" value="APA99784.1"/>
    <property type="molecule type" value="Genomic_DNA"/>
</dbReference>
<dbReference type="Pfam" id="PF00578">
    <property type="entry name" value="AhpC-TSA"/>
    <property type="match status" value="1"/>
</dbReference>
<sequence>MLTTESRAPELEFVDTAGRPWRLSDQRDARATLLYFMRSTACPICNLHVRDLVARRDDFDDENIHVAIVVPEDPAAGLAWKTKRGIPFPVLTGATGSAHESVGLTRRVFGSMQQSGTVLVDSAGIVRHAHGSTLPTGGYDKKGIVAAIRELSDARK</sequence>
<evidence type="ECO:0000313" key="5">
    <source>
        <dbReference type="Proteomes" id="UP000180166"/>
    </source>
</evidence>
<dbReference type="InterPro" id="IPR013766">
    <property type="entry name" value="Thioredoxin_domain"/>
</dbReference>
<name>A0A0B8NDK8_9NOCA</name>
<organism evidence="3 4">
    <name type="scientific">Nocardia seriolae</name>
    <dbReference type="NCBI Taxonomy" id="37332"/>
    <lineage>
        <taxon>Bacteria</taxon>
        <taxon>Bacillati</taxon>
        <taxon>Actinomycetota</taxon>
        <taxon>Actinomycetes</taxon>
        <taxon>Mycobacteriales</taxon>
        <taxon>Nocardiaceae</taxon>
        <taxon>Nocardia</taxon>
    </lineage>
</organism>
<feature type="domain" description="Thioredoxin" evidence="1">
    <location>
        <begin position="2"/>
        <end position="153"/>
    </location>
</feature>
<dbReference type="GO" id="GO:0016491">
    <property type="term" value="F:oxidoreductase activity"/>
    <property type="evidence" value="ECO:0007669"/>
    <property type="project" value="InterPro"/>
</dbReference>
<reference evidence="3 4" key="2">
    <citation type="journal article" date="2016" name="Genome Announc.">
        <title>Draft Genome Sequence of Erythromycin- and Oxytetracycline-Sensitive Nocardia seriolae Strain U-1 (NBRC 110359).</title>
        <authorList>
            <person name="Imajoh M."/>
            <person name="Sukeda M."/>
            <person name="Shimizu M."/>
            <person name="Yamane J."/>
            <person name="Ohnishi K."/>
            <person name="Oshima S."/>
        </authorList>
    </citation>
    <scope>NUCLEOTIDE SEQUENCE [LARGE SCALE GENOMIC DNA]</scope>
    <source>
        <strain evidence="3 4">U-1</strain>
    </source>
</reference>
<dbReference type="PROSITE" id="PS51352">
    <property type="entry name" value="THIOREDOXIN_2"/>
    <property type="match status" value="1"/>
</dbReference>
<dbReference type="OrthoDB" id="9809746at2"/>
<dbReference type="InterPro" id="IPR036249">
    <property type="entry name" value="Thioredoxin-like_sf"/>
</dbReference>
<gene>
    <name evidence="2" type="ORF">NS506_05741</name>
    <name evidence="3" type="ORF">NSK11_contig00156-0014</name>
</gene>
<evidence type="ECO:0000259" key="1">
    <source>
        <dbReference type="PROSITE" id="PS51352"/>
    </source>
</evidence>
<dbReference type="Gene3D" id="3.40.30.10">
    <property type="entry name" value="Glutaredoxin"/>
    <property type="match status" value="1"/>
</dbReference>
<dbReference type="InterPro" id="IPR000866">
    <property type="entry name" value="AhpC/TSA"/>
</dbReference>
<protein>
    <submittedName>
        <fullName evidence="3">Peroxiredoxin</fullName>
    </submittedName>
</protein>
<dbReference type="AlphaFoldDB" id="A0A0B8NDK8"/>
<accession>A0A0B8NDK8</accession>
<dbReference type="EMBL" id="BBYQ01000156">
    <property type="protein sequence ID" value="GAP32401.1"/>
    <property type="molecule type" value="Genomic_DNA"/>
</dbReference>
<dbReference type="SUPFAM" id="SSF52833">
    <property type="entry name" value="Thioredoxin-like"/>
    <property type="match status" value="1"/>
</dbReference>
<dbReference type="GeneID" id="93375716"/>
<dbReference type="KEGG" id="nsr:NS506_05741"/>
<dbReference type="GO" id="GO:0016209">
    <property type="term" value="F:antioxidant activity"/>
    <property type="evidence" value="ECO:0007669"/>
    <property type="project" value="InterPro"/>
</dbReference>
<dbReference type="Proteomes" id="UP000180166">
    <property type="component" value="Chromosome"/>
</dbReference>
<evidence type="ECO:0000313" key="3">
    <source>
        <dbReference type="EMBL" id="GAP32401.1"/>
    </source>
</evidence>
<evidence type="ECO:0000313" key="2">
    <source>
        <dbReference type="EMBL" id="APA99784.1"/>
    </source>
</evidence>
<proteinExistence type="predicted"/>
<reference evidence="2 5" key="3">
    <citation type="submission" date="2016-10" db="EMBL/GenBank/DDBJ databases">
        <title>Genome sequence of Nocardia seriolae strain EM150506, isolated from Anguila japonica.</title>
        <authorList>
            <person name="Han H.-J."/>
        </authorList>
    </citation>
    <scope>NUCLEOTIDE SEQUENCE [LARGE SCALE GENOMIC DNA]</scope>
    <source>
        <strain evidence="2 5">EM150506</strain>
    </source>
</reference>
<keyword evidence="4" id="KW-1185">Reference proteome</keyword>
<dbReference type="Proteomes" id="UP000037179">
    <property type="component" value="Unassembled WGS sequence"/>
</dbReference>
<evidence type="ECO:0000313" key="4">
    <source>
        <dbReference type="Proteomes" id="UP000037179"/>
    </source>
</evidence>
<reference evidence="4" key="1">
    <citation type="submission" date="2015-07" db="EMBL/GenBank/DDBJ databases">
        <title>Nocardia seriolae U-1 whole genome shotgun sequence.</title>
        <authorList>
            <person name="Imajoh M."/>
            <person name="Fukumoto Y."/>
            <person name="Sukeda M."/>
            <person name="Yamane J."/>
            <person name="Yamasaki K."/>
            <person name="Shimizu M."/>
            <person name="Ohnishi K."/>
            <person name="Oshima S."/>
        </authorList>
    </citation>
    <scope>NUCLEOTIDE SEQUENCE [LARGE SCALE GENOMIC DNA]</scope>
    <source>
        <strain evidence="4">U-1</strain>
    </source>
</reference>